<name>A0A2D0QRS8_ICTPU</name>
<dbReference type="RefSeq" id="XP_017321009.1">
    <property type="nucleotide sequence ID" value="XM_017465520.3"/>
</dbReference>
<organism evidence="1 2">
    <name type="scientific">Ictalurus punctatus</name>
    <name type="common">Channel catfish</name>
    <name type="synonym">Silurus punctatus</name>
    <dbReference type="NCBI Taxonomy" id="7998"/>
    <lineage>
        <taxon>Eukaryota</taxon>
        <taxon>Metazoa</taxon>
        <taxon>Chordata</taxon>
        <taxon>Craniata</taxon>
        <taxon>Vertebrata</taxon>
        <taxon>Euteleostomi</taxon>
        <taxon>Actinopterygii</taxon>
        <taxon>Neopterygii</taxon>
        <taxon>Teleostei</taxon>
        <taxon>Ostariophysi</taxon>
        <taxon>Siluriformes</taxon>
        <taxon>Ictaluridae</taxon>
        <taxon>Ictalurus</taxon>
    </lineage>
</organism>
<reference evidence="1" key="1">
    <citation type="journal article" date="2016" name="Nat. Commun.">
        <title>The channel catfish genome sequence provides insights into the evolution of scale formation in teleosts.</title>
        <authorList>
            <person name="Liu Z."/>
            <person name="Liu S."/>
            <person name="Yao J."/>
            <person name="Bao L."/>
            <person name="Zhang J."/>
            <person name="Li Y."/>
            <person name="Jiang C."/>
            <person name="Sun L."/>
            <person name="Wang R."/>
            <person name="Zhang Y."/>
            <person name="Zhou T."/>
            <person name="Zeng Q."/>
            <person name="Fu Q."/>
            <person name="Gao S."/>
            <person name="Li N."/>
            <person name="Koren S."/>
            <person name="Jiang Y."/>
            <person name="Zimin A."/>
            <person name="Xu P."/>
            <person name="Phillippy A.M."/>
            <person name="Geng X."/>
            <person name="Song L."/>
            <person name="Sun F."/>
            <person name="Li C."/>
            <person name="Wang X."/>
            <person name="Chen A."/>
            <person name="Jin Y."/>
            <person name="Yuan Z."/>
            <person name="Yang Y."/>
            <person name="Tan S."/>
            <person name="Peatman E."/>
            <person name="Lu J."/>
            <person name="Qin Z."/>
            <person name="Dunham R."/>
            <person name="Li Z."/>
            <person name="Sonstegard T."/>
            <person name="Feng J."/>
            <person name="Danzmann R.G."/>
            <person name="Schroeder S."/>
            <person name="Scheffler B."/>
            <person name="Duke M.V."/>
            <person name="Ballard L."/>
            <person name="Kucuktas H."/>
            <person name="Kaltenboeck L."/>
            <person name="Liu H."/>
            <person name="Armbruster J."/>
            <person name="Xie Y."/>
            <person name="Kirby M.L."/>
            <person name="Tian Y."/>
            <person name="Flanagan M.E."/>
            <person name="Mu W."/>
            <person name="Waldbieser G.C."/>
        </authorList>
    </citation>
    <scope>NUCLEOTIDE SEQUENCE [LARGE SCALE GENOMIC DNA]</scope>
    <source>
        <strain evidence="1">SDA103</strain>
    </source>
</reference>
<dbReference type="InterPro" id="IPR016187">
    <property type="entry name" value="CTDL_fold"/>
</dbReference>
<reference evidence="2" key="2">
    <citation type="submission" date="2025-08" db="UniProtKB">
        <authorList>
            <consortium name="RefSeq"/>
        </authorList>
    </citation>
    <scope>IDENTIFICATION</scope>
    <source>
        <tissue evidence="2">Blood</tissue>
    </source>
</reference>
<dbReference type="InterPro" id="IPR016186">
    <property type="entry name" value="C-type_lectin-like/link_sf"/>
</dbReference>
<accession>A0A2D0QRS8</accession>
<proteinExistence type="predicted"/>
<dbReference type="InterPro" id="IPR001304">
    <property type="entry name" value="C-type_lectin-like"/>
</dbReference>
<keyword evidence="1" id="KW-1185">Reference proteome</keyword>
<gene>
    <name evidence="2" type="primary">LOC108264186</name>
</gene>
<dbReference type="KEGG" id="ipu:108264186"/>
<dbReference type="SUPFAM" id="SSF56436">
    <property type="entry name" value="C-type lectin-like"/>
    <property type="match status" value="2"/>
</dbReference>
<dbReference type="OrthoDB" id="5858677at2759"/>
<sequence length="239" mass="26857">MKSLVVIFLLAVGCGVAEDLIRKYIFINSHLKWSDAQLYCRKHYKDLATITTVEENARLYQAGSVPSGSWTGLRRTSGTWIWSDGETLSFPNWFSAVSFSEKSPYDCAVTMTNHSGFLQNYDCTKARSFYCYQFVLKEGKTWEEALDHCRVNYTGLASVTPESSLQQLNLKTAQTQTDSVWIGLRFVDGLWLWVSGEQLGSLVSMPSCPAPAYRCGALNTTTNTLMNRNCNERLGFICA</sequence>
<evidence type="ECO:0000313" key="2">
    <source>
        <dbReference type="RefSeq" id="XP_017321009.1"/>
    </source>
</evidence>
<dbReference type="AlphaFoldDB" id="A0A2D0QRS8"/>
<dbReference type="PANTHER" id="PTHR45784:SF8">
    <property type="entry name" value="C-TYPE MANNOSE RECEPTOR 2-RELATED"/>
    <property type="match status" value="1"/>
</dbReference>
<dbReference type="GeneID" id="108264186"/>
<dbReference type="Gene3D" id="3.10.100.10">
    <property type="entry name" value="Mannose-Binding Protein A, subunit A"/>
    <property type="match status" value="2"/>
</dbReference>
<protein>
    <submittedName>
        <fullName evidence="2">C-type lectin mannose-binding isoform</fullName>
    </submittedName>
</protein>
<dbReference type="PROSITE" id="PS50041">
    <property type="entry name" value="C_TYPE_LECTIN_2"/>
    <property type="match status" value="2"/>
</dbReference>
<dbReference type="PANTHER" id="PTHR45784">
    <property type="entry name" value="C-TYPE LECTIN DOMAIN FAMILY 20 MEMBER A-RELATED"/>
    <property type="match status" value="1"/>
</dbReference>
<evidence type="ECO:0000313" key="1">
    <source>
        <dbReference type="Proteomes" id="UP000221080"/>
    </source>
</evidence>
<dbReference type="InterPro" id="IPR018378">
    <property type="entry name" value="C-type_lectin_CS"/>
</dbReference>
<dbReference type="SMART" id="SM00034">
    <property type="entry name" value="CLECT"/>
    <property type="match status" value="2"/>
</dbReference>
<dbReference type="Proteomes" id="UP000221080">
    <property type="component" value="Chromosome 4"/>
</dbReference>
<dbReference type="Pfam" id="PF00059">
    <property type="entry name" value="Lectin_C"/>
    <property type="match status" value="2"/>
</dbReference>
<dbReference type="PROSITE" id="PS00615">
    <property type="entry name" value="C_TYPE_LECTIN_1"/>
    <property type="match status" value="1"/>
</dbReference>